<keyword evidence="2" id="KW-1185">Reference proteome</keyword>
<dbReference type="OrthoDB" id="2994997at2759"/>
<reference evidence="1" key="2">
    <citation type="submission" date="2021-10" db="EMBL/GenBank/DDBJ databases">
        <title>Phylogenomics reveals ancestral predisposition of the termite-cultivated fungus Termitomyces towards a domesticated lifestyle.</title>
        <authorList>
            <person name="Auxier B."/>
            <person name="Grum-Grzhimaylo A."/>
            <person name="Cardenas M.E."/>
            <person name="Lodge J.D."/>
            <person name="Laessoe T."/>
            <person name="Pedersen O."/>
            <person name="Smith M.E."/>
            <person name="Kuyper T.W."/>
            <person name="Franco-Molano E.A."/>
            <person name="Baroni T.J."/>
            <person name="Aanen D.K."/>
        </authorList>
    </citation>
    <scope>NUCLEOTIDE SEQUENCE</scope>
    <source>
        <strain evidence="1">D49</strain>
    </source>
</reference>
<organism evidence="1 2">
    <name type="scientific">Sphagnurus paluster</name>
    <dbReference type="NCBI Taxonomy" id="117069"/>
    <lineage>
        <taxon>Eukaryota</taxon>
        <taxon>Fungi</taxon>
        <taxon>Dikarya</taxon>
        <taxon>Basidiomycota</taxon>
        <taxon>Agaricomycotina</taxon>
        <taxon>Agaricomycetes</taxon>
        <taxon>Agaricomycetidae</taxon>
        <taxon>Agaricales</taxon>
        <taxon>Tricholomatineae</taxon>
        <taxon>Lyophyllaceae</taxon>
        <taxon>Sphagnurus</taxon>
    </lineage>
</organism>
<dbReference type="Proteomes" id="UP000717328">
    <property type="component" value="Unassembled WGS sequence"/>
</dbReference>
<accession>A0A9P7KN56</accession>
<proteinExistence type="predicted"/>
<dbReference type="AlphaFoldDB" id="A0A9P7KN56"/>
<gene>
    <name evidence="1" type="ORF">H0H81_001698</name>
</gene>
<name>A0A9P7KN56_9AGAR</name>
<reference evidence="1" key="1">
    <citation type="submission" date="2021-02" db="EMBL/GenBank/DDBJ databases">
        <authorList>
            <person name="Nieuwenhuis M."/>
            <person name="Van De Peppel L.J.J."/>
        </authorList>
    </citation>
    <scope>NUCLEOTIDE SEQUENCE</scope>
    <source>
        <strain evidence="1">D49</strain>
    </source>
</reference>
<dbReference type="EMBL" id="JABCKI010000066">
    <property type="protein sequence ID" value="KAG5653221.1"/>
    <property type="molecule type" value="Genomic_DNA"/>
</dbReference>
<evidence type="ECO:0000313" key="1">
    <source>
        <dbReference type="EMBL" id="KAG5653221.1"/>
    </source>
</evidence>
<protein>
    <submittedName>
        <fullName evidence="1">Uncharacterized protein</fullName>
    </submittedName>
</protein>
<sequence length="386" mass="43024">MPDLVDRTFGRIVPISCVAPIQLLFLHFGILLVKVDQTPLERGRWPEACANAALAEHYDSTVAEDLTELPNLNWEWNAEALRLWTGTNVDEFLNSIGLLAYIAAVQVSPHTVRGRKPTTRFTRLPAHYTFLPDPSRDEQDCQPDFFALSSPAFVKDSGRGKTRLHEFLEEDSVLRLVEKYAPALIHPYITGVNQMEPCSVPPNFLSDNNTSTPTLQLVKMLREVHGHLAGRLLPPPEWAVKAVRNYEESCFLDLSRVCLPNVTITGTTQTRTATAIAQTIDHMHQQRRTQPWLRFCLGLVATNDKVGLVHADAVGIEQHIIDNSTGSGIFSIIRLSLGLLVANGQELGVHPCFTSFREVDTPVSEAHKAIWESSRSTSTTDEDESE</sequence>
<evidence type="ECO:0000313" key="2">
    <source>
        <dbReference type="Proteomes" id="UP000717328"/>
    </source>
</evidence>
<comment type="caution">
    <text evidence="1">The sequence shown here is derived from an EMBL/GenBank/DDBJ whole genome shotgun (WGS) entry which is preliminary data.</text>
</comment>